<comment type="subcellular location">
    <subcellularLocation>
        <location evidence="1 9">Secreted</location>
    </subcellularLocation>
</comment>
<evidence type="ECO:0000256" key="8">
    <source>
        <dbReference type="ARBA" id="ARBA00046726"/>
    </source>
</evidence>
<dbReference type="Pfam" id="PF00048">
    <property type="entry name" value="IL8"/>
    <property type="match status" value="1"/>
</dbReference>
<sequence length="79" mass="9079">TAAQHANEPGQCCFRYQTQPIPVRLITVYEETNHRCTNPGVILILNNKRRVCANPKDEWVQDIMKKRSNISKQTTDQPA</sequence>
<keyword evidence="9" id="KW-0145">Chemotaxis</keyword>
<comment type="function">
    <text evidence="7">Monokine with inflammatory and chemokinetic properties. Binds to CCR1, CCR4 and CCR5. One of the major HIV-suppressive factors produced by CD8+ T-cells. Recombinant MIP-1-alpha induces a dose-dependent inhibition of different strains of HIV-1, HIV-2, and simian immunodeficiency virus (SIV).</text>
</comment>
<dbReference type="InterPro" id="IPR001811">
    <property type="entry name" value="Chemokine_IL8-like_dom"/>
</dbReference>
<dbReference type="FunFam" id="2.40.50.40:FF:000002">
    <property type="entry name" value="C-C motif chemokine"/>
    <property type="match status" value="1"/>
</dbReference>
<dbReference type="CDD" id="cd00272">
    <property type="entry name" value="Chemokine_CC"/>
    <property type="match status" value="1"/>
</dbReference>
<dbReference type="SUPFAM" id="SSF54117">
    <property type="entry name" value="Interleukin 8-like chemokines"/>
    <property type="match status" value="1"/>
</dbReference>
<keyword evidence="6" id="KW-1015">Disulfide bond</keyword>
<reference evidence="11" key="1">
    <citation type="journal article" date="2004" name="Immunogenetics">
        <title>Multiple CC chemokines in channel catfish and blue catfish as revealed by analysis of expressed sequence tags.</title>
        <authorList>
            <person name="He C."/>
            <person name="Peatman E."/>
            <person name="Baoprasertkul P."/>
            <person name="Kucuktas H."/>
            <person name="Liu Z."/>
        </authorList>
    </citation>
    <scope>NUCLEOTIDE SEQUENCE</scope>
</reference>
<evidence type="ECO:0000256" key="9">
    <source>
        <dbReference type="RuleBase" id="RU361150"/>
    </source>
</evidence>
<feature type="domain" description="Chemokine interleukin-8-like" evidence="10">
    <location>
        <begin position="9"/>
        <end position="67"/>
    </location>
</feature>
<evidence type="ECO:0000259" key="10">
    <source>
        <dbReference type="SMART" id="SM00199"/>
    </source>
</evidence>
<evidence type="ECO:0000256" key="3">
    <source>
        <dbReference type="ARBA" id="ARBA00022514"/>
    </source>
</evidence>
<dbReference type="GO" id="GO:0008009">
    <property type="term" value="F:chemokine activity"/>
    <property type="evidence" value="ECO:0007669"/>
    <property type="project" value="InterPro"/>
</dbReference>
<feature type="non-terminal residue" evidence="11">
    <location>
        <position position="1"/>
    </location>
</feature>
<organism evidence="11">
    <name type="scientific">Ictalurus punctatus</name>
    <name type="common">Channel catfish</name>
    <name type="synonym">Silurus punctatus</name>
    <dbReference type="NCBI Taxonomy" id="7998"/>
    <lineage>
        <taxon>Eukaryota</taxon>
        <taxon>Metazoa</taxon>
        <taxon>Chordata</taxon>
        <taxon>Craniata</taxon>
        <taxon>Vertebrata</taxon>
        <taxon>Euteleostomi</taxon>
        <taxon>Actinopterygii</taxon>
        <taxon>Neopterygii</taxon>
        <taxon>Teleostei</taxon>
        <taxon>Ostariophysi</taxon>
        <taxon>Siluriformes</taxon>
        <taxon>Ictaluridae</taxon>
        <taxon>Ictalurus</taxon>
    </lineage>
</organism>
<dbReference type="InterPro" id="IPR000827">
    <property type="entry name" value="Chemokine_CC_CS"/>
</dbReference>
<dbReference type="GO" id="GO:0006955">
    <property type="term" value="P:immune response"/>
    <property type="evidence" value="ECO:0007669"/>
    <property type="project" value="InterPro"/>
</dbReference>
<accession>Q672Y7</accession>
<keyword evidence="5" id="KW-0732">Signal</keyword>
<evidence type="ECO:0000256" key="2">
    <source>
        <dbReference type="ARBA" id="ARBA00010868"/>
    </source>
</evidence>
<evidence type="ECO:0000313" key="11">
    <source>
        <dbReference type="EMBL" id="AAT52139.1"/>
    </source>
</evidence>
<proteinExistence type="evidence at transcript level"/>
<dbReference type="Gene3D" id="2.40.50.40">
    <property type="match status" value="1"/>
</dbReference>
<keyword evidence="3 9" id="KW-0202">Cytokine</keyword>
<dbReference type="InterPro" id="IPR036048">
    <property type="entry name" value="Interleukin_8-like_sf"/>
</dbReference>
<evidence type="ECO:0000256" key="5">
    <source>
        <dbReference type="ARBA" id="ARBA00022729"/>
    </source>
</evidence>
<protein>
    <recommendedName>
        <fullName evidence="9">C-C motif chemokine</fullName>
    </recommendedName>
</protein>
<evidence type="ECO:0000256" key="6">
    <source>
        <dbReference type="ARBA" id="ARBA00023157"/>
    </source>
</evidence>
<evidence type="ECO:0000256" key="1">
    <source>
        <dbReference type="ARBA" id="ARBA00004613"/>
    </source>
</evidence>
<evidence type="ECO:0000256" key="4">
    <source>
        <dbReference type="ARBA" id="ARBA00022525"/>
    </source>
</evidence>
<keyword evidence="4 9" id="KW-0964">Secreted</keyword>
<comment type="similarity">
    <text evidence="2 9">Belongs to the intercrine beta (chemokine CC) family.</text>
</comment>
<name>Q672Y7_ICTPU</name>
<dbReference type="PANTHER" id="PTHR12015:SF183">
    <property type="entry name" value="C-C MOTIF CHEMOKINE 3"/>
    <property type="match status" value="1"/>
</dbReference>
<evidence type="ECO:0000256" key="7">
    <source>
        <dbReference type="ARBA" id="ARBA00044740"/>
    </source>
</evidence>
<comment type="subunit">
    <text evidence="8">Self-associates. Also heterodimer of MIP-1-alpha(4-69) and MIP-1-beta(3-69). Interacts with CCR1.</text>
</comment>
<dbReference type="EMBL" id="AY555502">
    <property type="protein sequence ID" value="AAT52139.1"/>
    <property type="molecule type" value="mRNA"/>
</dbReference>
<dbReference type="PANTHER" id="PTHR12015">
    <property type="entry name" value="SMALL INDUCIBLE CYTOKINE A"/>
    <property type="match status" value="1"/>
</dbReference>
<dbReference type="AlphaFoldDB" id="Q672Y7"/>
<dbReference type="SMART" id="SM00199">
    <property type="entry name" value="SCY"/>
    <property type="match status" value="1"/>
</dbReference>
<dbReference type="InterPro" id="IPR039809">
    <property type="entry name" value="Chemokine_b/g/d"/>
</dbReference>
<dbReference type="GO" id="GO:0005615">
    <property type="term" value="C:extracellular space"/>
    <property type="evidence" value="ECO:0007669"/>
    <property type="project" value="UniProtKB-KW"/>
</dbReference>
<dbReference type="PROSITE" id="PS00472">
    <property type="entry name" value="SMALL_CYTOKINES_CC"/>
    <property type="match status" value="1"/>
</dbReference>